<feature type="region of interest" description="Disordered" evidence="1">
    <location>
        <begin position="473"/>
        <end position="522"/>
    </location>
</feature>
<evidence type="ECO:0000313" key="3">
    <source>
        <dbReference type="EMBL" id="GEU66477.1"/>
    </source>
</evidence>
<accession>A0A6L2LZS9</accession>
<reference evidence="3" key="1">
    <citation type="journal article" date="2019" name="Sci. Rep.">
        <title>Draft genome of Tanacetum cinerariifolium, the natural source of mosquito coil.</title>
        <authorList>
            <person name="Yamashiro T."/>
            <person name="Shiraishi A."/>
            <person name="Satake H."/>
            <person name="Nakayama K."/>
        </authorList>
    </citation>
    <scope>NUCLEOTIDE SEQUENCE</scope>
</reference>
<evidence type="ECO:0000256" key="1">
    <source>
        <dbReference type="SAM" id="MobiDB-lite"/>
    </source>
</evidence>
<dbReference type="EMBL" id="BKCJ010005390">
    <property type="protein sequence ID" value="GEU66477.1"/>
    <property type="molecule type" value="Genomic_DNA"/>
</dbReference>
<dbReference type="InterPro" id="IPR054722">
    <property type="entry name" value="PolX-like_BBD"/>
</dbReference>
<proteinExistence type="predicted"/>
<dbReference type="AlphaFoldDB" id="A0A6L2LZS9"/>
<protein>
    <submittedName>
        <fullName evidence="3">Ribonuclease H-like domain-containing protein</fullName>
    </submittedName>
</protein>
<feature type="compositionally biased region" description="Polar residues" evidence="1">
    <location>
        <begin position="494"/>
        <end position="508"/>
    </location>
</feature>
<sequence length="661" mass="75449">MVSFVKLPILKKGEYILWTMKMEQYLAHTDYDLCEVILNGNYEVPMTKDESSNEVKVPPVTAHQILARIRERKAKSTLLMAILDEHLARFHGIKDAKTLWAAIKTRFGGVSLEDANKKFLRSLPSAWSNISLIMRNKPDINNLDIDDLYNNLKVYEADIKGSSRSSSNLRNVAFVSVKRTSNTNELNVAYTVSTATGHSSQAQGSSSYTDELMFSFFANQSGSPKLDNKNLEQIDQDDLEKIDLKWQVAMLSMRMKQFYKKTRRKLEFNGKEPVGFDKTKVECFNCHIRGHFSRDFKTAKNPENRGRDAGNAWYRGRDNGKRLAREEDEKALVVHDGLFTYDWSCQIEEEATDFDFMDFTSNPSSSNFEFNEKEELDVKVEEVTEIMFDNCSSDKENSLANDRFKKGEKFHAVPPYLTGNYMPPKPDLSFAGLNDSIFKFKISETVTSLSKDVKDTPETSIAFVEKPKEVRPSAPLIQEWETDSDNDRKVDSLEQCSKNKSSKQIRSNNRIHKGHSQQSLKNKGIVDSRCSRHMTGNKAYLADYQEINDGGFVAFGSNIGKITGKGKPRTEKLDFDDVYFVNELMFNLFSISQICDKKNSVLFTETECLVLSSKFKILDESQVLLRIPRQSNLYCFDLQNVVPSRDLTCLLAKASIDEFNL</sequence>
<evidence type="ECO:0000259" key="2">
    <source>
        <dbReference type="Pfam" id="PF22936"/>
    </source>
</evidence>
<feature type="domain" description="Retrovirus-related Pol polyprotein from transposon TNT 1-94-like beta-barrel" evidence="2">
    <location>
        <begin position="525"/>
        <end position="597"/>
    </location>
</feature>
<name>A0A6L2LZS9_TANCI</name>
<organism evidence="3">
    <name type="scientific">Tanacetum cinerariifolium</name>
    <name type="common">Dalmatian daisy</name>
    <name type="synonym">Chrysanthemum cinerariifolium</name>
    <dbReference type="NCBI Taxonomy" id="118510"/>
    <lineage>
        <taxon>Eukaryota</taxon>
        <taxon>Viridiplantae</taxon>
        <taxon>Streptophyta</taxon>
        <taxon>Embryophyta</taxon>
        <taxon>Tracheophyta</taxon>
        <taxon>Spermatophyta</taxon>
        <taxon>Magnoliopsida</taxon>
        <taxon>eudicotyledons</taxon>
        <taxon>Gunneridae</taxon>
        <taxon>Pentapetalae</taxon>
        <taxon>asterids</taxon>
        <taxon>campanulids</taxon>
        <taxon>Asterales</taxon>
        <taxon>Asteraceae</taxon>
        <taxon>Asteroideae</taxon>
        <taxon>Anthemideae</taxon>
        <taxon>Anthemidinae</taxon>
        <taxon>Tanacetum</taxon>
    </lineage>
</organism>
<dbReference type="Pfam" id="PF22936">
    <property type="entry name" value="Pol_BBD"/>
    <property type="match status" value="1"/>
</dbReference>
<gene>
    <name evidence="3" type="ORF">Tci_038455</name>
</gene>
<comment type="caution">
    <text evidence="3">The sequence shown here is derived from an EMBL/GenBank/DDBJ whole genome shotgun (WGS) entry which is preliminary data.</text>
</comment>